<dbReference type="InterPro" id="IPR009057">
    <property type="entry name" value="Homeodomain-like_sf"/>
</dbReference>
<dbReference type="OrthoDB" id="270177at2"/>
<reference evidence="6 7" key="1">
    <citation type="submission" date="2019-03" db="EMBL/GenBank/DDBJ databases">
        <title>Genomic Encyclopedia of Type Strains, Phase IV (KMG-IV): sequencing the most valuable type-strain genomes for metagenomic binning, comparative biology and taxonomic classification.</title>
        <authorList>
            <person name="Goeker M."/>
        </authorList>
    </citation>
    <scope>NUCLEOTIDE SEQUENCE [LARGE SCALE GENOMIC DNA]</scope>
    <source>
        <strain evidence="6 7">DSM 19580</strain>
    </source>
</reference>
<feature type="domain" description="HTH tetR-type" evidence="5">
    <location>
        <begin position="18"/>
        <end position="78"/>
    </location>
</feature>
<dbReference type="EMBL" id="SMCR01000004">
    <property type="protein sequence ID" value="TCV96655.1"/>
    <property type="molecule type" value="Genomic_DNA"/>
</dbReference>
<dbReference type="FunFam" id="1.10.10.60:FF:000183">
    <property type="entry name" value="Transcriptional regulator, TetR family"/>
    <property type="match status" value="1"/>
</dbReference>
<gene>
    <name evidence="6" type="ORF">EDC52_10495</name>
</gene>
<dbReference type="GO" id="GO:0003677">
    <property type="term" value="F:DNA binding"/>
    <property type="evidence" value="ECO:0007669"/>
    <property type="project" value="UniProtKB-UniRule"/>
</dbReference>
<keyword evidence="2 4" id="KW-0238">DNA-binding</keyword>
<evidence type="ECO:0000256" key="2">
    <source>
        <dbReference type="ARBA" id="ARBA00023125"/>
    </source>
</evidence>
<dbReference type="InterPro" id="IPR036271">
    <property type="entry name" value="Tet_transcr_reg_TetR-rel_C_sf"/>
</dbReference>
<dbReference type="InterPro" id="IPR011075">
    <property type="entry name" value="TetR_C"/>
</dbReference>
<organism evidence="6 7">
    <name type="scientific">Biostraticola tofi</name>
    <dbReference type="NCBI Taxonomy" id="466109"/>
    <lineage>
        <taxon>Bacteria</taxon>
        <taxon>Pseudomonadati</taxon>
        <taxon>Pseudomonadota</taxon>
        <taxon>Gammaproteobacteria</taxon>
        <taxon>Enterobacterales</taxon>
        <taxon>Bruguierivoracaceae</taxon>
        <taxon>Biostraticola</taxon>
    </lineage>
</organism>
<comment type="caution">
    <text evidence="6">The sequence shown here is derived from an EMBL/GenBank/DDBJ whole genome shotgun (WGS) entry which is preliminary data.</text>
</comment>
<protein>
    <submittedName>
        <fullName evidence="6">TetR family transcriptional regulator</fullName>
    </submittedName>
</protein>
<evidence type="ECO:0000256" key="3">
    <source>
        <dbReference type="ARBA" id="ARBA00023163"/>
    </source>
</evidence>
<dbReference type="InterPro" id="IPR001647">
    <property type="entry name" value="HTH_TetR"/>
</dbReference>
<evidence type="ECO:0000313" key="6">
    <source>
        <dbReference type="EMBL" id="TCV96655.1"/>
    </source>
</evidence>
<dbReference type="Pfam" id="PF00440">
    <property type="entry name" value="TetR_N"/>
    <property type="match status" value="1"/>
</dbReference>
<feature type="DNA-binding region" description="H-T-H motif" evidence="4">
    <location>
        <begin position="41"/>
        <end position="60"/>
    </location>
</feature>
<dbReference type="Pfam" id="PF16925">
    <property type="entry name" value="TetR_C_13"/>
    <property type="match status" value="1"/>
</dbReference>
<proteinExistence type="predicted"/>
<dbReference type="SUPFAM" id="SSF46689">
    <property type="entry name" value="Homeodomain-like"/>
    <property type="match status" value="1"/>
</dbReference>
<dbReference type="PROSITE" id="PS50977">
    <property type="entry name" value="HTH_TETR_2"/>
    <property type="match status" value="1"/>
</dbReference>
<dbReference type="RefSeq" id="WP_131865240.1">
    <property type="nucleotide sequence ID" value="NZ_SMCR01000004.1"/>
</dbReference>
<keyword evidence="3" id="KW-0804">Transcription</keyword>
<dbReference type="Proteomes" id="UP000295719">
    <property type="component" value="Unassembled WGS sequence"/>
</dbReference>
<dbReference type="Gene3D" id="1.10.357.10">
    <property type="entry name" value="Tetracycline Repressor, domain 2"/>
    <property type="match status" value="1"/>
</dbReference>
<name>A0A4R3YUA2_9GAMM</name>
<dbReference type="PRINTS" id="PR00455">
    <property type="entry name" value="HTHTETR"/>
</dbReference>
<dbReference type="PANTHER" id="PTHR47506">
    <property type="entry name" value="TRANSCRIPTIONAL REGULATORY PROTEIN"/>
    <property type="match status" value="1"/>
</dbReference>
<evidence type="ECO:0000259" key="5">
    <source>
        <dbReference type="PROSITE" id="PS50977"/>
    </source>
</evidence>
<sequence>MCSESVASLRKGRGRPKQFDREVALDKALDLFWRHGYEATSLADLVEATGAKAPTLYAEFGNKEGLFKAAAERYVTKFAEKGKTLLMQPDRSVSQAIEDYFRSVASMFTDKSLPSGCFIICTSAALSASSEDVAQILRARHHLQEHTLRDFLLSRQQQGELAADSDIVLLAKFLACTLQGMSVQARDGASAADLDGIVTTLMALWPTLSGTRA</sequence>
<dbReference type="AlphaFoldDB" id="A0A4R3YUA2"/>
<evidence type="ECO:0000256" key="1">
    <source>
        <dbReference type="ARBA" id="ARBA00023015"/>
    </source>
</evidence>
<accession>A0A4R3YUA2</accession>
<keyword evidence="1" id="KW-0805">Transcription regulation</keyword>
<keyword evidence="7" id="KW-1185">Reference proteome</keyword>
<dbReference type="Gene3D" id="1.10.10.60">
    <property type="entry name" value="Homeodomain-like"/>
    <property type="match status" value="1"/>
</dbReference>
<evidence type="ECO:0000313" key="7">
    <source>
        <dbReference type="Proteomes" id="UP000295719"/>
    </source>
</evidence>
<dbReference type="PANTHER" id="PTHR47506:SF1">
    <property type="entry name" value="HTH-TYPE TRANSCRIPTIONAL REGULATOR YJDC"/>
    <property type="match status" value="1"/>
</dbReference>
<dbReference type="SUPFAM" id="SSF48498">
    <property type="entry name" value="Tetracyclin repressor-like, C-terminal domain"/>
    <property type="match status" value="1"/>
</dbReference>
<evidence type="ECO:0000256" key="4">
    <source>
        <dbReference type="PROSITE-ProRule" id="PRU00335"/>
    </source>
</evidence>